<reference evidence="1 2" key="1">
    <citation type="submission" date="2019-05" db="EMBL/GenBank/DDBJ databases">
        <title>Another draft genome of Portunus trituberculatus and its Hox gene families provides insights of decapod evolution.</title>
        <authorList>
            <person name="Jeong J.-H."/>
            <person name="Song I."/>
            <person name="Kim S."/>
            <person name="Choi T."/>
            <person name="Kim D."/>
            <person name="Ryu S."/>
            <person name="Kim W."/>
        </authorList>
    </citation>
    <scope>NUCLEOTIDE SEQUENCE [LARGE SCALE GENOMIC DNA]</scope>
    <source>
        <tissue evidence="1">Muscle</tissue>
    </source>
</reference>
<keyword evidence="2" id="KW-1185">Reference proteome</keyword>
<comment type="caution">
    <text evidence="1">The sequence shown here is derived from an EMBL/GenBank/DDBJ whole genome shotgun (WGS) entry which is preliminary data.</text>
</comment>
<proteinExistence type="predicted"/>
<evidence type="ECO:0000313" key="1">
    <source>
        <dbReference type="EMBL" id="MPC43668.1"/>
    </source>
</evidence>
<name>A0A5B7FFB5_PORTR</name>
<dbReference type="EMBL" id="VSRR010005936">
    <property type="protein sequence ID" value="MPC43668.1"/>
    <property type="molecule type" value="Genomic_DNA"/>
</dbReference>
<sequence>MDAQKGDAAMNQVVTETLTANKGELYRCVSRPAHTSHRRGCGLTCACPPPVLPNVLVQSSHCFLDHCVTARLFNITGLLVWEVEVREGEAVVVDLVVVVVVVARSVRGTSSSTDVLAMRNSNDGEKVWGRTGKSACVQRDSQTQWQHKVRDRTEDFIECESKFRASGSEEVSRRLAGTEQVFGACPQLPRWPVFAGIANCHLAKFDPIRRSGFCIGGC</sequence>
<organism evidence="1 2">
    <name type="scientific">Portunus trituberculatus</name>
    <name type="common">Swimming crab</name>
    <name type="synonym">Neptunus trituberculatus</name>
    <dbReference type="NCBI Taxonomy" id="210409"/>
    <lineage>
        <taxon>Eukaryota</taxon>
        <taxon>Metazoa</taxon>
        <taxon>Ecdysozoa</taxon>
        <taxon>Arthropoda</taxon>
        <taxon>Crustacea</taxon>
        <taxon>Multicrustacea</taxon>
        <taxon>Malacostraca</taxon>
        <taxon>Eumalacostraca</taxon>
        <taxon>Eucarida</taxon>
        <taxon>Decapoda</taxon>
        <taxon>Pleocyemata</taxon>
        <taxon>Brachyura</taxon>
        <taxon>Eubrachyura</taxon>
        <taxon>Portunoidea</taxon>
        <taxon>Portunidae</taxon>
        <taxon>Portuninae</taxon>
        <taxon>Portunus</taxon>
    </lineage>
</organism>
<protein>
    <submittedName>
        <fullName evidence="1">Uncharacterized protein</fullName>
    </submittedName>
</protein>
<gene>
    <name evidence="1" type="ORF">E2C01_037320</name>
</gene>
<accession>A0A5B7FFB5</accession>
<dbReference type="AlphaFoldDB" id="A0A5B7FFB5"/>
<evidence type="ECO:0000313" key="2">
    <source>
        <dbReference type="Proteomes" id="UP000324222"/>
    </source>
</evidence>
<dbReference type="Proteomes" id="UP000324222">
    <property type="component" value="Unassembled WGS sequence"/>
</dbReference>